<keyword evidence="2" id="KW-1185">Reference proteome</keyword>
<evidence type="ECO:0000313" key="1">
    <source>
        <dbReference type="EMBL" id="KAJ2000325.1"/>
    </source>
</evidence>
<feature type="non-terminal residue" evidence="1">
    <location>
        <position position="64"/>
    </location>
</feature>
<evidence type="ECO:0000313" key="2">
    <source>
        <dbReference type="Proteomes" id="UP001150907"/>
    </source>
</evidence>
<dbReference type="Proteomes" id="UP001150907">
    <property type="component" value="Unassembled WGS sequence"/>
</dbReference>
<name>A0A9W8BAK3_9FUNG</name>
<gene>
    <name evidence="1" type="ORF">H4R26_004667</name>
</gene>
<dbReference type="EMBL" id="JANBQF010000549">
    <property type="protein sequence ID" value="KAJ2000325.1"/>
    <property type="molecule type" value="Genomic_DNA"/>
</dbReference>
<sequence length="64" mass="7253">MSGYRDPTLSVPSPEQYAHCVFDRLGLKCGASDSHTTIPYFPHSLLNYVFSCLWDPVHAKPVHY</sequence>
<dbReference type="OrthoDB" id="5545019at2759"/>
<proteinExistence type="predicted"/>
<reference evidence="1" key="1">
    <citation type="submission" date="2022-07" db="EMBL/GenBank/DDBJ databases">
        <title>Phylogenomic reconstructions and comparative analyses of Kickxellomycotina fungi.</title>
        <authorList>
            <person name="Reynolds N.K."/>
            <person name="Stajich J.E."/>
            <person name="Barry K."/>
            <person name="Grigoriev I.V."/>
            <person name="Crous P."/>
            <person name="Smith M.E."/>
        </authorList>
    </citation>
    <scope>NUCLEOTIDE SEQUENCE</scope>
    <source>
        <strain evidence="1">IMI 214461</strain>
    </source>
</reference>
<dbReference type="AlphaFoldDB" id="A0A9W8BAK3"/>
<organism evidence="1 2">
    <name type="scientific">Coemansia thaxteri</name>
    <dbReference type="NCBI Taxonomy" id="2663907"/>
    <lineage>
        <taxon>Eukaryota</taxon>
        <taxon>Fungi</taxon>
        <taxon>Fungi incertae sedis</taxon>
        <taxon>Zoopagomycota</taxon>
        <taxon>Kickxellomycotina</taxon>
        <taxon>Kickxellomycetes</taxon>
        <taxon>Kickxellales</taxon>
        <taxon>Kickxellaceae</taxon>
        <taxon>Coemansia</taxon>
    </lineage>
</organism>
<comment type="caution">
    <text evidence="1">The sequence shown here is derived from an EMBL/GenBank/DDBJ whole genome shotgun (WGS) entry which is preliminary data.</text>
</comment>
<protein>
    <submittedName>
        <fullName evidence="1">Uncharacterized protein</fullName>
    </submittedName>
</protein>
<accession>A0A9W8BAK3</accession>